<evidence type="ECO:0000259" key="10">
    <source>
        <dbReference type="PROSITE" id="PS51829"/>
    </source>
</evidence>
<dbReference type="SUPFAM" id="SSF52743">
    <property type="entry name" value="Subtilisin-like"/>
    <property type="match status" value="1"/>
</dbReference>
<reference evidence="11 12" key="1">
    <citation type="submission" date="2010-12" db="EMBL/GenBank/DDBJ databases">
        <authorList>
            <person name="Muzny D."/>
            <person name="Qin X."/>
            <person name="Deng J."/>
            <person name="Jiang H."/>
            <person name="Liu Y."/>
            <person name="Qu J."/>
            <person name="Song X.-Z."/>
            <person name="Zhang L."/>
            <person name="Thornton R."/>
            <person name="Coyle M."/>
            <person name="Francisco L."/>
            <person name="Jackson L."/>
            <person name="Javaid M."/>
            <person name="Korchina V."/>
            <person name="Kovar C."/>
            <person name="Mata R."/>
            <person name="Mathew T."/>
            <person name="Ngo R."/>
            <person name="Nguyen L."/>
            <person name="Nguyen N."/>
            <person name="Okwuonu G."/>
            <person name="Ongeri F."/>
            <person name="Pham C."/>
            <person name="Simmons D."/>
            <person name="Wilczek-Boney K."/>
            <person name="Hale W."/>
            <person name="Jakkamsetti A."/>
            <person name="Pham P."/>
            <person name="Ruth R."/>
            <person name="San Lucas F."/>
            <person name="Warren J."/>
            <person name="Zhang J."/>
            <person name="Zhao Z."/>
            <person name="Zhou C."/>
            <person name="Zhu D."/>
            <person name="Lee S."/>
            <person name="Bess C."/>
            <person name="Blankenburg K."/>
            <person name="Forbes L."/>
            <person name="Fu Q."/>
            <person name="Gubbala S."/>
            <person name="Hirani K."/>
            <person name="Jayaseelan J.C."/>
            <person name="Lara F."/>
            <person name="Munidasa M."/>
            <person name="Palculict T."/>
            <person name="Patil S."/>
            <person name="Pu L.-L."/>
            <person name="Saada N."/>
            <person name="Tang L."/>
            <person name="Weissenberger G."/>
            <person name="Zhu Y."/>
            <person name="Hemphill L."/>
            <person name="Shang Y."/>
            <person name="Youmans B."/>
            <person name="Ayvaz T."/>
            <person name="Ross M."/>
            <person name="Santibanez J."/>
            <person name="Aqrawi P."/>
            <person name="Gross S."/>
            <person name="Joshi V."/>
            <person name="Fowler G."/>
            <person name="Nazareth L."/>
            <person name="Reid J."/>
            <person name="Worley K."/>
            <person name="Petrosino J."/>
            <person name="Highlander S."/>
            <person name="Gibbs R."/>
        </authorList>
    </citation>
    <scope>NUCLEOTIDE SEQUENCE [LARGE SCALE GENOMIC DNA]</scope>
    <source>
        <strain evidence="11 12">ATCC 51599</strain>
    </source>
</reference>
<dbReference type="InterPro" id="IPR008979">
    <property type="entry name" value="Galactose-bd-like_sf"/>
</dbReference>
<dbReference type="PROSITE" id="PS00138">
    <property type="entry name" value="SUBTILASE_SER"/>
    <property type="match status" value="1"/>
</dbReference>
<keyword evidence="2 8" id="KW-0645">Protease</keyword>
<dbReference type="STRING" id="887898.HMPREF0551_1464"/>
<dbReference type="PROSITE" id="PS51829">
    <property type="entry name" value="P_HOMO_B"/>
    <property type="match status" value="1"/>
</dbReference>
<accession>E7RXP3</accession>
<feature type="active site" description="Charge relay system" evidence="7 8">
    <location>
        <position position="423"/>
    </location>
</feature>
<evidence type="ECO:0000256" key="8">
    <source>
        <dbReference type="PROSITE-ProRule" id="PRU01240"/>
    </source>
</evidence>
<evidence type="ECO:0000256" key="3">
    <source>
        <dbReference type="ARBA" id="ARBA00022729"/>
    </source>
</evidence>
<dbReference type="GO" id="GO:0016485">
    <property type="term" value="P:protein processing"/>
    <property type="evidence" value="ECO:0007669"/>
    <property type="project" value="TreeGrafter"/>
</dbReference>
<dbReference type="eggNOG" id="COG4935">
    <property type="taxonomic scope" value="Bacteria"/>
</dbReference>
<dbReference type="EMBL" id="AEQP01000010">
    <property type="protein sequence ID" value="EFV94717.1"/>
    <property type="molecule type" value="Genomic_DNA"/>
</dbReference>
<evidence type="ECO:0000256" key="5">
    <source>
        <dbReference type="ARBA" id="ARBA00022825"/>
    </source>
</evidence>
<dbReference type="SUPFAM" id="SSF49785">
    <property type="entry name" value="Galactose-binding domain-like"/>
    <property type="match status" value="1"/>
</dbReference>
<feature type="region of interest" description="Disordered" evidence="9">
    <location>
        <begin position="57"/>
        <end position="119"/>
    </location>
</feature>
<evidence type="ECO:0000256" key="6">
    <source>
        <dbReference type="ARBA" id="ARBA00022837"/>
    </source>
</evidence>
<feature type="domain" description="P/Homo B" evidence="10">
    <location>
        <begin position="538"/>
        <end position="694"/>
    </location>
</feature>
<keyword evidence="6" id="KW-0106">Calcium</keyword>
<dbReference type="Pfam" id="PF01483">
    <property type="entry name" value="P_proprotein"/>
    <property type="match status" value="1"/>
</dbReference>
<sequence>MLHRTDSFWSRSVMKTRHLPVRHLATPLLLSLLAACGGGGANPSANLVSAPVNGTQAGGAGGNGSKPGVAPGTNGTGSAGSGQAGGHQPGSSNPAGNGSQPGAGTSGNHGGSSDSPRERVSWAGCKLNYFRGGPAVADRTGSDPNQTRQWYLTNTGSLPGFSTDGMVAGEDLRVQGAWDQGMRGEGIRIAVIDDALEVTHEDLRANVVAGSHNYRRLSPNAKTIAGHADYPMPCTEDNDHGTQVGGVIAARDGNGIGVSGVAPRAGLVGFNALANSLTEDALDALVRDIDRNHVYNNSWGAADIGHFFAPDNKAAFDSTLNDGLSKGRDGLGVIYTFAAGNGAFDGDYSSMDGTVSARGIVTVCATNAAGTRAPYSERGPNLTVCAPSADLSRTLGIEGAPTLPDVSTTALQNQYTDSFNGTSAATPMVSGVVALMLQANPKLTWRDVPLILARSARQVDAKSSGWRSHNSPIVEGQPGAYDTLRYHHDYGFGVVNADAAVKLSRNWQSVGGSSTQKQCGPFTTRVNAPIPEADAVATNPVRKSQAEAFRKALIEAGNRIDYNQAAANGLTSTVSVPESCQITHIEHIEVTLTASNADGSDEHPSAGDLHITLQSPLGSVSTLSVPHPCQLPTDNGSMQIGPCQGLQNYPFGVRRHLEEPVAQGSNRNWTLSATDRVAGETGRLKDWSITFYGR</sequence>
<evidence type="ECO:0000256" key="9">
    <source>
        <dbReference type="SAM" id="MobiDB-lite"/>
    </source>
</evidence>
<dbReference type="GO" id="GO:0005737">
    <property type="term" value="C:cytoplasm"/>
    <property type="evidence" value="ECO:0007669"/>
    <property type="project" value="UniProtKB-ARBA"/>
</dbReference>
<feature type="active site" description="Charge relay system" evidence="7 8">
    <location>
        <position position="193"/>
    </location>
</feature>
<evidence type="ECO:0000256" key="2">
    <source>
        <dbReference type="ARBA" id="ARBA00022670"/>
    </source>
</evidence>
<dbReference type="PROSITE" id="PS00137">
    <property type="entry name" value="SUBTILASE_HIS"/>
    <property type="match status" value="1"/>
</dbReference>
<gene>
    <name evidence="11" type="ORF">HMPREF0551_1464</name>
</gene>
<evidence type="ECO:0000256" key="4">
    <source>
        <dbReference type="ARBA" id="ARBA00022801"/>
    </source>
</evidence>
<dbReference type="eggNOG" id="COG1404">
    <property type="taxonomic scope" value="Bacteria"/>
</dbReference>
<dbReference type="PANTHER" id="PTHR42884:SF14">
    <property type="entry name" value="NEUROENDOCRINE CONVERTASE 1"/>
    <property type="match status" value="1"/>
</dbReference>
<dbReference type="HOGENOM" id="CLU_469134_0_0_4"/>
<organism evidence="11 12">
    <name type="scientific">Lautropia mirabilis ATCC 51599</name>
    <dbReference type="NCBI Taxonomy" id="887898"/>
    <lineage>
        <taxon>Bacteria</taxon>
        <taxon>Pseudomonadati</taxon>
        <taxon>Pseudomonadota</taxon>
        <taxon>Betaproteobacteria</taxon>
        <taxon>Burkholderiales</taxon>
        <taxon>Burkholderiaceae</taxon>
        <taxon>Lautropia</taxon>
    </lineage>
</organism>
<comment type="similarity">
    <text evidence="1">Belongs to the peptidase S8 family. Furin subfamily.</text>
</comment>
<evidence type="ECO:0000313" key="11">
    <source>
        <dbReference type="EMBL" id="EFV94717.1"/>
    </source>
</evidence>
<dbReference type="InterPro" id="IPR034182">
    <property type="entry name" value="Kexin/furin"/>
</dbReference>
<evidence type="ECO:0000256" key="7">
    <source>
        <dbReference type="PIRSR" id="PIRSR615500-1"/>
    </source>
</evidence>
<evidence type="ECO:0000313" key="12">
    <source>
        <dbReference type="Proteomes" id="UP000011021"/>
    </source>
</evidence>
<dbReference type="InterPro" id="IPR022398">
    <property type="entry name" value="Peptidase_S8_His-AS"/>
</dbReference>
<dbReference type="Proteomes" id="UP000011021">
    <property type="component" value="Unassembled WGS sequence"/>
</dbReference>
<dbReference type="PRINTS" id="PR00723">
    <property type="entry name" value="SUBTILISIN"/>
</dbReference>
<dbReference type="PANTHER" id="PTHR42884">
    <property type="entry name" value="PROPROTEIN CONVERTASE SUBTILISIN/KEXIN-RELATED"/>
    <property type="match status" value="1"/>
</dbReference>
<keyword evidence="5 8" id="KW-0720">Serine protease</keyword>
<dbReference type="Gene3D" id="2.60.120.260">
    <property type="entry name" value="Galactose-binding domain-like"/>
    <property type="match status" value="1"/>
</dbReference>
<dbReference type="Pfam" id="PF00082">
    <property type="entry name" value="Peptidase_S8"/>
    <property type="match status" value="1"/>
</dbReference>
<evidence type="ECO:0000256" key="1">
    <source>
        <dbReference type="ARBA" id="ARBA00005325"/>
    </source>
</evidence>
<keyword evidence="4 8" id="KW-0378">Hydrolase</keyword>
<dbReference type="InterPro" id="IPR036852">
    <property type="entry name" value="Peptidase_S8/S53_dom_sf"/>
</dbReference>
<comment type="caution">
    <text evidence="11">The sequence shown here is derived from an EMBL/GenBank/DDBJ whole genome shotgun (WGS) entry which is preliminary data.</text>
</comment>
<feature type="active site" description="Charge relay system" evidence="7 8">
    <location>
        <position position="240"/>
    </location>
</feature>
<dbReference type="InterPro" id="IPR023828">
    <property type="entry name" value="Peptidase_S8_Ser-AS"/>
</dbReference>
<name>E7RXP3_9BURK</name>
<dbReference type="CDD" id="cd04059">
    <property type="entry name" value="Peptidases_S8_Protein_convertases_Kexins_Furin-like"/>
    <property type="match status" value="1"/>
</dbReference>
<dbReference type="InterPro" id="IPR000209">
    <property type="entry name" value="Peptidase_S8/S53_dom"/>
</dbReference>
<dbReference type="PROSITE" id="PS51892">
    <property type="entry name" value="SUBTILASE"/>
    <property type="match status" value="1"/>
</dbReference>
<keyword evidence="12" id="KW-1185">Reference proteome</keyword>
<dbReference type="AlphaFoldDB" id="E7RXP3"/>
<dbReference type="GO" id="GO:0012505">
    <property type="term" value="C:endomembrane system"/>
    <property type="evidence" value="ECO:0007669"/>
    <property type="project" value="UniProtKB-ARBA"/>
</dbReference>
<dbReference type="GO" id="GO:0004252">
    <property type="term" value="F:serine-type endopeptidase activity"/>
    <property type="evidence" value="ECO:0007669"/>
    <property type="project" value="UniProtKB-UniRule"/>
</dbReference>
<protein>
    <submittedName>
        <fullName evidence="11">Convertase P-domain protein</fullName>
    </submittedName>
</protein>
<keyword evidence="3" id="KW-0732">Signal</keyword>
<dbReference type="InterPro" id="IPR015500">
    <property type="entry name" value="Peptidase_S8_subtilisin-rel"/>
</dbReference>
<dbReference type="GO" id="GO:0016020">
    <property type="term" value="C:membrane"/>
    <property type="evidence" value="ECO:0007669"/>
    <property type="project" value="TreeGrafter"/>
</dbReference>
<feature type="compositionally biased region" description="Gly residues" evidence="9">
    <location>
        <begin position="99"/>
        <end position="110"/>
    </location>
</feature>
<proteinExistence type="inferred from homology"/>
<dbReference type="InterPro" id="IPR002884">
    <property type="entry name" value="P_dom"/>
</dbReference>
<feature type="compositionally biased region" description="Gly residues" evidence="9">
    <location>
        <begin position="74"/>
        <end position="88"/>
    </location>
</feature>
<dbReference type="Gene3D" id="3.40.50.200">
    <property type="entry name" value="Peptidase S8/S53 domain"/>
    <property type="match status" value="1"/>
</dbReference>